<gene>
    <name evidence="1" type="ORF">Mal52_02720</name>
</gene>
<protein>
    <submittedName>
        <fullName evidence="1">Uncharacterized protein</fullName>
    </submittedName>
</protein>
<sequence length="67" mass="7675">MAMNDEELLEIKDRLQTGYCNPHWRKHVEELVAEVERLQTLLDAITRLSAVDPADFDHDPGSDTVIL</sequence>
<evidence type="ECO:0000313" key="1">
    <source>
        <dbReference type="EMBL" id="QDU41818.1"/>
    </source>
</evidence>
<organism evidence="1 2">
    <name type="scientific">Symmachiella dynata</name>
    <dbReference type="NCBI Taxonomy" id="2527995"/>
    <lineage>
        <taxon>Bacteria</taxon>
        <taxon>Pseudomonadati</taxon>
        <taxon>Planctomycetota</taxon>
        <taxon>Planctomycetia</taxon>
        <taxon>Planctomycetales</taxon>
        <taxon>Planctomycetaceae</taxon>
        <taxon>Symmachiella</taxon>
    </lineage>
</organism>
<proteinExistence type="predicted"/>
<accession>A0A517ZH69</accession>
<dbReference type="EMBL" id="CP036276">
    <property type="protein sequence ID" value="QDU41818.1"/>
    <property type="molecule type" value="Genomic_DNA"/>
</dbReference>
<dbReference type="Proteomes" id="UP000319383">
    <property type="component" value="Chromosome"/>
</dbReference>
<reference evidence="1 2" key="1">
    <citation type="submission" date="2019-02" db="EMBL/GenBank/DDBJ databases">
        <title>Deep-cultivation of Planctomycetes and their phenomic and genomic characterization uncovers novel biology.</title>
        <authorList>
            <person name="Wiegand S."/>
            <person name="Jogler M."/>
            <person name="Boedeker C."/>
            <person name="Pinto D."/>
            <person name="Vollmers J."/>
            <person name="Rivas-Marin E."/>
            <person name="Kohn T."/>
            <person name="Peeters S.H."/>
            <person name="Heuer A."/>
            <person name="Rast P."/>
            <person name="Oberbeckmann S."/>
            <person name="Bunk B."/>
            <person name="Jeske O."/>
            <person name="Meyerdierks A."/>
            <person name="Storesund J.E."/>
            <person name="Kallscheuer N."/>
            <person name="Luecker S."/>
            <person name="Lage O.M."/>
            <person name="Pohl T."/>
            <person name="Merkel B.J."/>
            <person name="Hornburger P."/>
            <person name="Mueller R.-W."/>
            <person name="Bruemmer F."/>
            <person name="Labrenz M."/>
            <person name="Spormann A.M."/>
            <person name="Op den Camp H."/>
            <person name="Overmann J."/>
            <person name="Amann R."/>
            <person name="Jetten M.S.M."/>
            <person name="Mascher T."/>
            <person name="Medema M.H."/>
            <person name="Devos D.P."/>
            <person name="Kaster A.-K."/>
            <person name="Ovreas L."/>
            <person name="Rohde M."/>
            <person name="Galperin M.Y."/>
            <person name="Jogler C."/>
        </authorList>
    </citation>
    <scope>NUCLEOTIDE SEQUENCE [LARGE SCALE GENOMIC DNA]</scope>
    <source>
        <strain evidence="1 2">Mal52</strain>
    </source>
</reference>
<dbReference type="RefSeq" id="WP_145373810.1">
    <property type="nucleotide sequence ID" value="NZ_CP036276.1"/>
</dbReference>
<dbReference type="AlphaFoldDB" id="A0A517ZH69"/>
<keyword evidence="2" id="KW-1185">Reference proteome</keyword>
<name>A0A517ZH69_9PLAN</name>
<evidence type="ECO:0000313" key="2">
    <source>
        <dbReference type="Proteomes" id="UP000319383"/>
    </source>
</evidence>
<dbReference type="KEGG" id="sdyn:Mal52_02720"/>